<evidence type="ECO:0000256" key="1">
    <source>
        <dbReference type="ARBA" id="ARBA00008754"/>
    </source>
</evidence>
<gene>
    <name evidence="2" type="ORF">CTER_3779</name>
</gene>
<dbReference type="Pfam" id="PF02502">
    <property type="entry name" value="LacAB_rpiB"/>
    <property type="match status" value="1"/>
</dbReference>
<dbReference type="PATRIC" id="fig|1195236.3.peg.3994"/>
<dbReference type="InterPro" id="IPR003500">
    <property type="entry name" value="RpiB_LacA_LacB"/>
</dbReference>
<comment type="caution">
    <text evidence="2">The sequence shown here is derived from an EMBL/GenBank/DDBJ whole genome shotgun (WGS) entry which is preliminary data.</text>
</comment>
<name>S0FGD6_RUMCE</name>
<evidence type="ECO:0000313" key="3">
    <source>
        <dbReference type="Proteomes" id="UP000014155"/>
    </source>
</evidence>
<dbReference type="STRING" id="1195236.CTER_3779"/>
<dbReference type="Proteomes" id="UP000014155">
    <property type="component" value="Unassembled WGS sequence"/>
</dbReference>
<dbReference type="PANTHER" id="PTHR30345:SF6">
    <property type="entry name" value="RIBOSE 5-PHOSPHATE ISOMERASE"/>
    <property type="match status" value="1"/>
</dbReference>
<dbReference type="InterPro" id="IPR036569">
    <property type="entry name" value="RpiB_LacA_LacB_sf"/>
</dbReference>
<dbReference type="GO" id="GO:0005975">
    <property type="term" value="P:carbohydrate metabolic process"/>
    <property type="evidence" value="ECO:0007669"/>
    <property type="project" value="InterPro"/>
</dbReference>
<dbReference type="EMBL" id="AORV01000054">
    <property type="protein sequence ID" value="EMS70450.1"/>
    <property type="molecule type" value="Genomic_DNA"/>
</dbReference>
<comment type="similarity">
    <text evidence="1">Belongs to the LacAB/RpiB family.</text>
</comment>
<organism evidence="2 3">
    <name type="scientific">Ruminiclostridium cellobioparum subsp. termitidis CT1112</name>
    <dbReference type="NCBI Taxonomy" id="1195236"/>
    <lineage>
        <taxon>Bacteria</taxon>
        <taxon>Bacillati</taxon>
        <taxon>Bacillota</taxon>
        <taxon>Clostridia</taxon>
        <taxon>Eubacteriales</taxon>
        <taxon>Oscillospiraceae</taxon>
        <taxon>Ruminiclostridium</taxon>
    </lineage>
</organism>
<dbReference type="eggNOG" id="COG0698">
    <property type="taxonomic scope" value="Bacteria"/>
</dbReference>
<sequence>MKIAIVTESSSAAKNSMVEAALNKTGHEIINLGMYGVDGEPAVSYIDTGFMGALLLNTGCVDFVVGGCGTGQGFVNAIVQYPGVVCGLISEPLDAWLYGQINGGNSISLALNKGFGWAGDVNLEFIFEKLFSVEFGTGYPAHRKEVQAGARKQLAAVSELTHLSFAEILGRMDREYLKKILSYPGLKEAMEKSADGTLASTKALFTLINTL</sequence>
<dbReference type="PANTHER" id="PTHR30345">
    <property type="entry name" value="RIBOSE-5-PHOSPHATE ISOMERASE B"/>
    <property type="match status" value="1"/>
</dbReference>
<dbReference type="Gene3D" id="3.40.1400.10">
    <property type="entry name" value="Sugar-phosphate isomerase, RpiB/LacA/LacB"/>
    <property type="match status" value="1"/>
</dbReference>
<reference evidence="2 3" key="1">
    <citation type="journal article" date="2013" name="Genome Announc.">
        <title>Draft Genome Sequence of the Cellulolytic, Mesophilic, Anaerobic Bacterium Clostridium termitidis Strain CT1112 (DSM 5398).</title>
        <authorList>
            <person name="Lal S."/>
            <person name="Ramachandran U."/>
            <person name="Zhang X."/>
            <person name="Munir R."/>
            <person name="Sparling R."/>
            <person name="Levin D.B."/>
        </authorList>
    </citation>
    <scope>NUCLEOTIDE SEQUENCE [LARGE SCALE GENOMIC DNA]</scope>
    <source>
        <strain evidence="2 3">CT1112</strain>
    </source>
</reference>
<dbReference type="NCBIfam" id="NF006753">
    <property type="entry name" value="PRK09273.1"/>
    <property type="match status" value="1"/>
</dbReference>
<dbReference type="SUPFAM" id="SSF89623">
    <property type="entry name" value="Ribose/Galactose isomerase RpiB/AlsB"/>
    <property type="match status" value="1"/>
</dbReference>
<evidence type="ECO:0000313" key="2">
    <source>
        <dbReference type="EMBL" id="EMS70450.1"/>
    </source>
</evidence>
<keyword evidence="3" id="KW-1185">Reference proteome</keyword>
<accession>S0FGD6</accession>
<proteinExistence type="inferred from homology"/>
<protein>
    <submittedName>
        <fullName evidence="2">Ribose 5-phosphate isomerase RpiB</fullName>
    </submittedName>
</protein>
<dbReference type="RefSeq" id="WP_004628341.1">
    <property type="nucleotide sequence ID" value="NZ_AORV01000054.1"/>
</dbReference>
<dbReference type="AlphaFoldDB" id="S0FGD6"/>
<dbReference type="GO" id="GO:0016861">
    <property type="term" value="F:intramolecular oxidoreductase activity, interconverting aldoses and ketoses"/>
    <property type="evidence" value="ECO:0007669"/>
    <property type="project" value="UniProtKB-ARBA"/>
</dbReference>
<keyword evidence="2" id="KW-0413">Isomerase</keyword>